<dbReference type="Pfam" id="PF01477">
    <property type="entry name" value="PLAT"/>
    <property type="match status" value="1"/>
</dbReference>
<proteinExistence type="predicted"/>
<evidence type="ECO:0000256" key="2">
    <source>
        <dbReference type="ARBA" id="ARBA00022964"/>
    </source>
</evidence>
<dbReference type="Pfam" id="PF00305">
    <property type="entry name" value="Lipoxygenase"/>
    <property type="match status" value="1"/>
</dbReference>
<keyword evidence="3" id="KW-0560">Oxidoreductase</keyword>
<organism evidence="8 9">
    <name type="scientific">Octopus vulgaris</name>
    <name type="common">Common octopus</name>
    <dbReference type="NCBI Taxonomy" id="6645"/>
    <lineage>
        <taxon>Eukaryota</taxon>
        <taxon>Metazoa</taxon>
        <taxon>Spiralia</taxon>
        <taxon>Lophotrochozoa</taxon>
        <taxon>Mollusca</taxon>
        <taxon>Cephalopoda</taxon>
        <taxon>Coleoidea</taxon>
        <taxon>Octopodiformes</taxon>
        <taxon>Octopoda</taxon>
        <taxon>Incirrata</taxon>
        <taxon>Octopodidae</taxon>
        <taxon>Octopus</taxon>
    </lineage>
</organism>
<evidence type="ECO:0000256" key="5">
    <source>
        <dbReference type="PROSITE-ProRule" id="PRU00152"/>
    </source>
</evidence>
<accession>A0AA36FHQ1</accession>
<feature type="domain" description="PLAT" evidence="6">
    <location>
        <begin position="8"/>
        <end position="129"/>
    </location>
</feature>
<dbReference type="EMBL" id="OX597833">
    <property type="protein sequence ID" value="CAI9737992.1"/>
    <property type="molecule type" value="Genomic_DNA"/>
</dbReference>
<feature type="domain" description="Lipoxygenase" evidence="7">
    <location>
        <begin position="99"/>
        <end position="264"/>
    </location>
</feature>
<evidence type="ECO:0000256" key="3">
    <source>
        <dbReference type="ARBA" id="ARBA00023002"/>
    </source>
</evidence>
<reference evidence="8" key="1">
    <citation type="submission" date="2023-08" db="EMBL/GenBank/DDBJ databases">
        <authorList>
            <person name="Alioto T."/>
            <person name="Alioto T."/>
            <person name="Gomez Garrido J."/>
        </authorList>
    </citation>
    <scope>NUCLEOTIDE SEQUENCE</scope>
</reference>
<gene>
    <name evidence="8" type="ORF">OCTVUL_1B018740</name>
</gene>
<dbReference type="InterPro" id="IPR000907">
    <property type="entry name" value="LipOase"/>
</dbReference>
<evidence type="ECO:0000313" key="9">
    <source>
        <dbReference type="Proteomes" id="UP001162480"/>
    </source>
</evidence>
<sequence>MGVKQSRFNNVLVVRTGNQRGSSTDSDVFVILYDTSGNATEKMLLDNICKDDFKTGACDTFFINLPVSFREVAKIELWTKQCHIELTSSNWFIDVIEFRRHFGGNTITFPVFRWIKPEVHYYLYPWDAFLPHHDPDKSQRAAEIEYKRTIYKLNYQENFPVTRGILTKKLDIILSAMWTKIVTGDWNTLNDVTNIYRRRKLPMPKSVKFWREDTWFGYQRLNGCNPTVITLCEEIPSKLAVDDDLMKPVLKEDTLEDLIKKKRLTHLLMEGIILSMHIHVSVSHPLYKILAPHTLYLLAINSRGFKKLVSPGGWVDKTMTVGVAGMFQLIYKGIQHWDFSIDGIPSNEFARRKVHETDVLPKYYYRDDCIKLYECIHRYASSYIDLYYVNEQDVTDDHELQNWGLPMKDGKGHMPSKEQLKLFITTVLYISSVSHAHANFLQYEEYAFPANYPSMIRTPLLKDKTPRTEEDILAALPDKATTLNVMAITNLLSAKTTKSLGDFETQYIYDPKALVCVREFQRNLKTISGEIKKRNKTLKRPYKVLDPANIPNAISI</sequence>
<name>A0AA36FHQ1_OCTVU</name>
<keyword evidence="4" id="KW-0443">Lipid metabolism</keyword>
<dbReference type="PROSITE" id="PS00081">
    <property type="entry name" value="LIPOXYGENASE_2"/>
    <property type="match status" value="1"/>
</dbReference>
<dbReference type="Gene3D" id="1.20.245.10">
    <property type="entry name" value="Lipoxygenase-1, Domain 5"/>
    <property type="match status" value="1"/>
</dbReference>
<protein>
    <submittedName>
        <fullName evidence="8">Arachidonate 5-lipoxygenase-like</fullName>
    </submittedName>
</protein>
<keyword evidence="1" id="KW-0479">Metal-binding</keyword>
<dbReference type="Gene3D" id="2.40.180.10">
    <property type="entry name" value="Catalase core domain"/>
    <property type="match status" value="1"/>
</dbReference>
<dbReference type="InterPro" id="IPR013819">
    <property type="entry name" value="LipOase_C"/>
</dbReference>
<dbReference type="Proteomes" id="UP001162480">
    <property type="component" value="Chromosome 20"/>
</dbReference>
<evidence type="ECO:0000256" key="1">
    <source>
        <dbReference type="ARBA" id="ARBA00022723"/>
    </source>
</evidence>
<keyword evidence="9" id="KW-1185">Reference proteome</keyword>
<dbReference type="GO" id="GO:0034440">
    <property type="term" value="P:lipid oxidation"/>
    <property type="evidence" value="ECO:0007669"/>
    <property type="project" value="InterPro"/>
</dbReference>
<dbReference type="InterPro" id="IPR020834">
    <property type="entry name" value="LipOase_CS"/>
</dbReference>
<keyword evidence="2" id="KW-0223">Dioxygenase</keyword>
<dbReference type="GO" id="GO:0046872">
    <property type="term" value="F:metal ion binding"/>
    <property type="evidence" value="ECO:0007669"/>
    <property type="project" value="UniProtKB-KW"/>
</dbReference>
<dbReference type="SUPFAM" id="SSF48484">
    <property type="entry name" value="Lipoxigenase"/>
    <property type="match status" value="1"/>
</dbReference>
<dbReference type="PROSITE" id="PS50095">
    <property type="entry name" value="PLAT"/>
    <property type="match status" value="1"/>
</dbReference>
<dbReference type="InterPro" id="IPR001024">
    <property type="entry name" value="PLAT/LH2_dom"/>
</dbReference>
<evidence type="ECO:0000313" key="8">
    <source>
        <dbReference type="EMBL" id="CAI9737992.1"/>
    </source>
</evidence>
<comment type="caution">
    <text evidence="5">Lacks conserved residue(s) required for the propagation of feature annotation.</text>
</comment>
<dbReference type="InterPro" id="IPR036392">
    <property type="entry name" value="PLAT/LH2_dom_sf"/>
</dbReference>
<dbReference type="AlphaFoldDB" id="A0AA36FHQ1"/>
<dbReference type="InterPro" id="IPR036226">
    <property type="entry name" value="LipOase_C_sf"/>
</dbReference>
<evidence type="ECO:0000259" key="6">
    <source>
        <dbReference type="PROSITE" id="PS50095"/>
    </source>
</evidence>
<feature type="domain" description="Lipoxygenase" evidence="7">
    <location>
        <begin position="265"/>
        <end position="556"/>
    </location>
</feature>
<evidence type="ECO:0000256" key="4">
    <source>
        <dbReference type="ARBA" id="ARBA00023098"/>
    </source>
</evidence>
<dbReference type="SUPFAM" id="SSF49723">
    <property type="entry name" value="Lipase/lipooxygenase domain (PLAT/LH2 domain)"/>
    <property type="match status" value="1"/>
</dbReference>
<dbReference type="PANTHER" id="PTHR11771">
    <property type="entry name" value="LIPOXYGENASE"/>
    <property type="match status" value="1"/>
</dbReference>
<dbReference type="PROSITE" id="PS51393">
    <property type="entry name" value="LIPOXYGENASE_3"/>
    <property type="match status" value="2"/>
</dbReference>
<dbReference type="GO" id="GO:0016702">
    <property type="term" value="F:oxidoreductase activity, acting on single donors with incorporation of molecular oxygen, incorporation of two atoms of oxygen"/>
    <property type="evidence" value="ECO:0007669"/>
    <property type="project" value="InterPro"/>
</dbReference>
<evidence type="ECO:0000259" key="7">
    <source>
        <dbReference type="PROSITE" id="PS51393"/>
    </source>
</evidence>